<evidence type="ECO:0000313" key="2">
    <source>
        <dbReference type="Proteomes" id="UP000045706"/>
    </source>
</evidence>
<dbReference type="AlphaFoldDB" id="A0A0G4KSA0"/>
<dbReference type="Proteomes" id="UP000045706">
    <property type="component" value="Unassembled WGS sequence"/>
</dbReference>
<evidence type="ECO:0000313" key="1">
    <source>
        <dbReference type="EMBL" id="CRK12295.1"/>
    </source>
</evidence>
<dbReference type="EMBL" id="CVQI01003002">
    <property type="protein sequence ID" value="CRK12295.1"/>
    <property type="molecule type" value="Genomic_DNA"/>
</dbReference>
<protein>
    <submittedName>
        <fullName evidence="1">Uncharacterized protein</fullName>
    </submittedName>
</protein>
<accession>A0A0G4KSA0</accession>
<sequence length="206" mass="23698">MIRLFLIKYVDTTTRSLAEPDVFVHLNDKANKCIVLCQRPSSDVLQRQRITDKEVENATDSLQIRCVGCHQRCPCYFEHCHMFVCHTPNCKHRTAPPNANDRVLPDGTVMFEDNGCVRAYFVPPELLAGGAILCILDTRRDMCIDVAIQRPGGAMELVLLEPWALRPPRTGPPFDGWNWRRAFVPVHRELHTHELYVDRQSRKGHR</sequence>
<proteinExistence type="predicted"/>
<gene>
    <name evidence="1" type="ORF">BN1723_009671</name>
</gene>
<reference evidence="2" key="1">
    <citation type="submission" date="2015-05" db="EMBL/GenBank/DDBJ databases">
        <authorList>
            <person name="Fogelqvist Johan"/>
        </authorList>
    </citation>
    <scope>NUCLEOTIDE SEQUENCE [LARGE SCALE GENOMIC DNA]</scope>
</reference>
<organism evidence="1 2">
    <name type="scientific">Verticillium longisporum</name>
    <name type="common">Verticillium dahliae var. longisporum</name>
    <dbReference type="NCBI Taxonomy" id="100787"/>
    <lineage>
        <taxon>Eukaryota</taxon>
        <taxon>Fungi</taxon>
        <taxon>Dikarya</taxon>
        <taxon>Ascomycota</taxon>
        <taxon>Pezizomycotina</taxon>
        <taxon>Sordariomycetes</taxon>
        <taxon>Hypocreomycetidae</taxon>
        <taxon>Glomerellales</taxon>
        <taxon>Plectosphaerellaceae</taxon>
        <taxon>Verticillium</taxon>
    </lineage>
</organism>
<name>A0A0G4KSA0_VERLO</name>